<evidence type="ECO:0000313" key="1">
    <source>
        <dbReference type="EMBL" id="MBB4676464.1"/>
    </source>
</evidence>
<dbReference type="AlphaFoldDB" id="A0A7W7FV39"/>
<dbReference type="Proteomes" id="UP000533598">
    <property type="component" value="Unassembled WGS sequence"/>
</dbReference>
<keyword evidence="2" id="KW-1185">Reference proteome</keyword>
<accession>A0A7W7FV39</accession>
<protein>
    <submittedName>
        <fullName evidence="1">Uncharacterized protein</fullName>
    </submittedName>
</protein>
<proteinExistence type="predicted"/>
<evidence type="ECO:0000313" key="2">
    <source>
        <dbReference type="Proteomes" id="UP000533598"/>
    </source>
</evidence>
<name>A0A7W7FV39_9PSEU</name>
<dbReference type="RefSeq" id="WP_185002285.1">
    <property type="nucleotide sequence ID" value="NZ_BAAAUI010000015.1"/>
</dbReference>
<sequence>MAELPAVLRARCQILLLRMRIENLIKSAPSELLVTGPGTNKVRLRLWGLLSSIPQQDRPRADRLIRQVHRVYGLSSDYLHSRQSSIVPSPAELAAWLACVEALELLVTSADPDRGTAGAAEQPPAG</sequence>
<organism evidence="1 2">
    <name type="scientific">Crossiella cryophila</name>
    <dbReference type="NCBI Taxonomy" id="43355"/>
    <lineage>
        <taxon>Bacteria</taxon>
        <taxon>Bacillati</taxon>
        <taxon>Actinomycetota</taxon>
        <taxon>Actinomycetes</taxon>
        <taxon>Pseudonocardiales</taxon>
        <taxon>Pseudonocardiaceae</taxon>
        <taxon>Crossiella</taxon>
    </lineage>
</organism>
<reference evidence="1 2" key="1">
    <citation type="submission" date="2020-08" db="EMBL/GenBank/DDBJ databases">
        <title>Sequencing the genomes of 1000 actinobacteria strains.</title>
        <authorList>
            <person name="Klenk H.-P."/>
        </authorList>
    </citation>
    <scope>NUCLEOTIDE SEQUENCE [LARGE SCALE GENOMIC DNA]</scope>
    <source>
        <strain evidence="1 2">DSM 44230</strain>
    </source>
</reference>
<gene>
    <name evidence="1" type="ORF">HNR67_002582</name>
</gene>
<comment type="caution">
    <text evidence="1">The sequence shown here is derived from an EMBL/GenBank/DDBJ whole genome shotgun (WGS) entry which is preliminary data.</text>
</comment>
<dbReference type="EMBL" id="JACHMH010000001">
    <property type="protein sequence ID" value="MBB4676464.1"/>
    <property type="molecule type" value="Genomic_DNA"/>
</dbReference>